<keyword evidence="2" id="KW-1185">Reference proteome</keyword>
<gene>
    <name evidence="1" type="ORF">R3P38DRAFT_3029553</name>
</gene>
<sequence>MLRRRNSTVVYCRWGLMLVIAFVASSSSRFSICSLFLVEPLVEYRPWRLLTIKRVNALTCLNCIAKASNAKTLILHAFMTHKAYLLNLPSNREGQATNE</sequence>
<evidence type="ECO:0000313" key="1">
    <source>
        <dbReference type="EMBL" id="KAK7007708.1"/>
    </source>
</evidence>
<evidence type="ECO:0000313" key="2">
    <source>
        <dbReference type="Proteomes" id="UP001362999"/>
    </source>
</evidence>
<evidence type="ECO:0008006" key="3">
    <source>
        <dbReference type="Google" id="ProtNLM"/>
    </source>
</evidence>
<dbReference type="Proteomes" id="UP001362999">
    <property type="component" value="Unassembled WGS sequence"/>
</dbReference>
<name>A0AAW0AEE1_9AGAR</name>
<dbReference type="AlphaFoldDB" id="A0AAW0AEE1"/>
<organism evidence="1 2">
    <name type="scientific">Favolaschia claudopus</name>
    <dbReference type="NCBI Taxonomy" id="2862362"/>
    <lineage>
        <taxon>Eukaryota</taxon>
        <taxon>Fungi</taxon>
        <taxon>Dikarya</taxon>
        <taxon>Basidiomycota</taxon>
        <taxon>Agaricomycotina</taxon>
        <taxon>Agaricomycetes</taxon>
        <taxon>Agaricomycetidae</taxon>
        <taxon>Agaricales</taxon>
        <taxon>Marasmiineae</taxon>
        <taxon>Mycenaceae</taxon>
        <taxon>Favolaschia</taxon>
    </lineage>
</organism>
<reference evidence="1 2" key="1">
    <citation type="journal article" date="2024" name="J Genomics">
        <title>Draft genome sequencing and assembly of Favolaschia claudopus CIRM-BRFM 2984 isolated from oak limbs.</title>
        <authorList>
            <person name="Navarro D."/>
            <person name="Drula E."/>
            <person name="Chaduli D."/>
            <person name="Cazenave R."/>
            <person name="Ahrendt S."/>
            <person name="Wang J."/>
            <person name="Lipzen A."/>
            <person name="Daum C."/>
            <person name="Barry K."/>
            <person name="Grigoriev I.V."/>
            <person name="Favel A."/>
            <person name="Rosso M.N."/>
            <person name="Martin F."/>
        </authorList>
    </citation>
    <scope>NUCLEOTIDE SEQUENCE [LARGE SCALE GENOMIC DNA]</scope>
    <source>
        <strain evidence="1 2">CIRM-BRFM 2984</strain>
    </source>
</reference>
<proteinExistence type="predicted"/>
<accession>A0AAW0AEE1</accession>
<dbReference type="EMBL" id="JAWWNJ010000070">
    <property type="protein sequence ID" value="KAK7007708.1"/>
    <property type="molecule type" value="Genomic_DNA"/>
</dbReference>
<protein>
    <recommendedName>
        <fullName evidence="3">Secreted protein</fullName>
    </recommendedName>
</protein>
<comment type="caution">
    <text evidence="1">The sequence shown here is derived from an EMBL/GenBank/DDBJ whole genome shotgun (WGS) entry which is preliminary data.</text>
</comment>